<reference evidence="10" key="1">
    <citation type="submission" date="2023-04" db="EMBL/GenBank/DDBJ databases">
        <authorList>
            <consortium name="ELIXIR-Norway"/>
        </authorList>
    </citation>
    <scope>NUCLEOTIDE SEQUENCE [LARGE SCALE GENOMIC DNA]</scope>
</reference>
<feature type="transmembrane region" description="Helical" evidence="8">
    <location>
        <begin position="729"/>
        <end position="753"/>
    </location>
</feature>
<feature type="transmembrane region" description="Helical" evidence="8">
    <location>
        <begin position="1823"/>
        <end position="1845"/>
    </location>
</feature>
<comment type="subcellular location">
    <subcellularLocation>
        <location evidence="1">Membrane</location>
        <topology evidence="1">Multi-pass membrane protein</topology>
    </subcellularLocation>
</comment>
<evidence type="ECO:0000256" key="1">
    <source>
        <dbReference type="ARBA" id="ARBA00004141"/>
    </source>
</evidence>
<dbReference type="SUPFAM" id="SSF52540">
    <property type="entry name" value="P-loop containing nucleoside triphosphate hydrolases"/>
    <property type="match status" value="2"/>
</dbReference>
<feature type="domain" description="ABC transporter" evidence="9">
    <location>
        <begin position="963"/>
        <end position="1194"/>
    </location>
</feature>
<keyword evidence="3" id="KW-0547">Nucleotide-binding</keyword>
<organism evidence="10 11">
    <name type="scientific">Rangifer tarandus platyrhynchus</name>
    <name type="common">Svalbard reindeer</name>
    <dbReference type="NCBI Taxonomy" id="3082113"/>
    <lineage>
        <taxon>Eukaryota</taxon>
        <taxon>Metazoa</taxon>
        <taxon>Chordata</taxon>
        <taxon>Craniata</taxon>
        <taxon>Vertebrata</taxon>
        <taxon>Euteleostomi</taxon>
        <taxon>Mammalia</taxon>
        <taxon>Eutheria</taxon>
        <taxon>Laurasiatheria</taxon>
        <taxon>Artiodactyla</taxon>
        <taxon>Ruminantia</taxon>
        <taxon>Pecora</taxon>
        <taxon>Cervidae</taxon>
        <taxon>Odocoileinae</taxon>
        <taxon>Rangifer</taxon>
    </lineage>
</organism>
<feature type="transmembrane region" description="Helical" evidence="8">
    <location>
        <begin position="1712"/>
        <end position="1734"/>
    </location>
</feature>
<dbReference type="InterPro" id="IPR027417">
    <property type="entry name" value="P-loop_NTPase"/>
</dbReference>
<dbReference type="Pfam" id="PF00005">
    <property type="entry name" value="ABC_tran"/>
    <property type="match status" value="2"/>
</dbReference>
<gene>
    <name evidence="10" type="ORF">MRATA1EN1_LOCUS855</name>
</gene>
<dbReference type="EMBL" id="OX459937">
    <property type="protein sequence ID" value="CAI9151893.1"/>
    <property type="molecule type" value="Genomic_DNA"/>
</dbReference>
<keyword evidence="4" id="KW-0067">ATP-binding</keyword>
<keyword evidence="5 8" id="KW-1133">Transmembrane helix</keyword>
<feature type="transmembrane region" description="Helical" evidence="8">
    <location>
        <begin position="792"/>
        <end position="817"/>
    </location>
</feature>
<dbReference type="InterPro" id="IPR026082">
    <property type="entry name" value="ABCA"/>
</dbReference>
<accession>A0ABN8XUM3</accession>
<proteinExistence type="predicted"/>
<sequence>MDSVNLPSIRYSCQANRYTKRRAGSDLWSSVITSMGFARQIKLLLWKNWTLRKRQKIRFVVELVWPLSLFLVLIWLRNVNPLYSKHECHFPNKAMPSAGMLPWLQGIFCNVNNPCFQSPTAGESPGIVSNYNNSILARVYRDFQELLMDAPESQHLGQVWRELGTLSQLMNTLRTHPERIAGRGIRIRDVLKDEETLTLFLVKNIGLSDPVVYLLVNSQVRPEQFAHGVPDLILKDIACSEALLERFLIFPQRRAAQTVRGSLCSLSQGTLQWMEDTLYANVDFFKLFHVFSRLLDSSSQGINLRSWGRILSDMSPRIQEFIHRPSVQDLLWVTRPLMQTGGPETFTQLMGILSDLLCGYPEGGGSRVFSFNWYEDNNYKAFLGIDSTRKDPIYSYDERTTTFCNALIQSLESNPLTKIAWRAAKPLLMGKILFTPDSPATRRILKNANSTFEELERVRKLVKVWEEVGPQIWYFFDKSTQMTMIRDTLETPTVKAFWNRQLGEEGITAEAILRFLYKGPREGQADDVDNFNWRDIFNITDRALRLANQYLECLILDKFESYDDEFQLTQRALSLLEENRFWAGVVFPDMHPWTSSLPPHVKYKIRMDIDVVEKTNKIKDRYWDSGPRADPVEDFRYIWGGFAYLQDMVEQGITRSQAREEVPVGIYLQQMPYPCFVDDSFMIILNRCFPIFMVLAWIYSVSMTVKSIVLEKELRLKETLKNQGVSNRVIWCTWFLDSFSIMLMSICLLTIFIMHGRILHYSNPFVLFLFLLAFSTATIMQCFLLSTFFSRANLAAACSGVIYFTLYLPHILCFAWQDRITADMKMAVSLLSPVAFGFGTEYLARFEEQGLGLQWSNIGNSPMEGDEFSFLMSLKMMLLDAALYGLLAWYLDQVFPGDYGTPLPWYFLLQESYWLGGEGCSTREERAWEKTEPITEEMEDPEHPEGINDCFFERELPGLVPGVCVKNLVKIFEPYGRPAVDRLNITFYESQITAFLGHNGAGKTTTLSIMTGLLPPTSGTVLVGGKDIETNLDAIRQSLGMCPQHNILFHHLTVAEHILFYAQLKGRSWDEAQLEMEAMLEDTGLHHKRNEEAQDLSGGVQRKLSVAIAFVGDAKVVVLDEPTSGVDPYSRRSIWDLLLKYRSGRTIIMSTHHMDEADILGDRIAIISQGRLYCSGTPLFLKNCFGTGFYLTLVRKMKTIQSQGRGCEGTCSCVSKGFSIRCPACAEAVTPEQVLDGDVNELTDMVRHHVPEAKLVECIGQELIFLLPNKNFKQRAYASLFRELEETLADLGLSSFGISDTPLEEIFLKVTEDLDSGHLFAGSTQQKRENINLRHPCLGPSEKARQTPQGSSRCPGEPAAHPEGQPPPEQEGHRRLNSGARLVIQHMQALLVKRFQHTIRSHKDFLAQIVLPATFVFLALMLSLIIPPFGDYPALTLHPWMYGQQYTFFSMDQPDSEWLSALADVLVNKPGFGNRCLKEEWLPEFPCGNSSPWKTPSVSPDVTHLLQQQKWTADQPSPSCRCSTREKLTMLPECPEGAGGLPPPQRIQRSTEILQDLTGRNVSDFLVKTYPALIRSSLKSKFWVNEQRYGGISIGGKLPAPPITGEALVGFLSDLGQLMNVSGGPITREAAKEMPAFLKQLETEDNIKVWFNNKGWHALVSFLNVAHNAILRASLHKDKNPEEYGITIISQPLNLTKEQLSEITVLTTSVDAVVAICVIFAMSFVPASFVLYLIQERVNKAKHLQFVSGVSPTTYWLTNFLWDMMNYTVSAALVVGIFIGFQKKAYTSSDNLPALVALLMLYGWAVIPMMYPASFLFDIPSTAYVALSCANLFIGINSSAITFVLELFENNQMLLRINAMLRKLLIIFPHFCLGRGLIDLALSQAVTDVYARFGEEHSSNPFQWDLIGKNLVAMAVEGVVYFLLTLLIQYQFFFSRWITEPAKEPIIDEDDDVAEERQRIISGGNKTDILRLNELTKVYSGTSSPAVDRLCVGVRPGECFGLLGVNGAGKTTTFKMLTGDTAVTSGDATVAGKSILTNFSDVHQSMGYCPQFDAIDDLLTGREHLYLYARLRGVPAEEIERVTNWSIQSLGLSLYADCLAGTYSGGNKRKLSTAIALIGCPPLVLLDEPTTGMDPQARRMLWNTIMGIIREGRAVVLTSHSMEECEALCTRLAIMVKGAFQCLGTIQHLKSKFGDGYIVTMKIKSPKDDLLPDLGPVEQFFQGHFPGSVQRERHYNMLQFQVSSASLARIFRLLVSHKDSLLIEEYSVTQTTLDQVFVNFAKQQNETYDLPLHPRAAGASRQAKVPLPPLPCPLLEADSRLRDPADSLGLQGPQTCLLQIFPPTPALTSSLPLLTCLGRRDCKLQVGRVTMWDLDNPRTACAGWQTCKRALCVEPTAFALLSHSLLMVLGSHLQGKLPAWDKLLTGQAVVLMEKCH</sequence>
<dbReference type="NCBIfam" id="TIGR01257">
    <property type="entry name" value="rim_protein"/>
    <property type="match status" value="1"/>
</dbReference>
<evidence type="ECO:0000256" key="3">
    <source>
        <dbReference type="ARBA" id="ARBA00022741"/>
    </source>
</evidence>
<evidence type="ECO:0000256" key="4">
    <source>
        <dbReference type="ARBA" id="ARBA00022840"/>
    </source>
</evidence>
<feature type="transmembrane region" description="Helical" evidence="8">
    <location>
        <begin position="1793"/>
        <end position="1811"/>
    </location>
</feature>
<dbReference type="PANTHER" id="PTHR19229">
    <property type="entry name" value="ATP-BINDING CASSETTE TRANSPORTER SUBFAMILY A ABCA"/>
    <property type="match status" value="1"/>
</dbReference>
<feature type="region of interest" description="Disordered" evidence="7">
    <location>
        <begin position="1331"/>
        <end position="1374"/>
    </location>
</feature>
<keyword evidence="6 8" id="KW-0472">Membrane</keyword>
<feature type="transmembrane region" description="Helical" evidence="8">
    <location>
        <begin position="1906"/>
        <end position="1928"/>
    </location>
</feature>
<feature type="transmembrane region" description="Helical" evidence="8">
    <location>
        <begin position="1405"/>
        <end position="1426"/>
    </location>
</feature>
<name>A0ABN8XUM3_RANTA</name>
<evidence type="ECO:0000256" key="6">
    <source>
        <dbReference type="ARBA" id="ARBA00023136"/>
    </source>
</evidence>
<dbReference type="InterPro" id="IPR013525">
    <property type="entry name" value="ABC2_TM"/>
</dbReference>
<keyword evidence="11" id="KW-1185">Reference proteome</keyword>
<evidence type="ECO:0000256" key="5">
    <source>
        <dbReference type="ARBA" id="ARBA00022989"/>
    </source>
</evidence>
<evidence type="ECO:0000256" key="2">
    <source>
        <dbReference type="ARBA" id="ARBA00022692"/>
    </source>
</evidence>
<feature type="transmembrane region" description="Helical" evidence="8">
    <location>
        <begin position="689"/>
        <end position="709"/>
    </location>
</feature>
<keyword evidence="2 8" id="KW-0812">Transmembrane</keyword>
<evidence type="ECO:0000256" key="7">
    <source>
        <dbReference type="SAM" id="MobiDB-lite"/>
    </source>
</evidence>
<dbReference type="CDD" id="cd03263">
    <property type="entry name" value="ABC_subfamily_A"/>
    <property type="match status" value="2"/>
</dbReference>
<dbReference type="PANTHER" id="PTHR19229:SF190">
    <property type="entry name" value="RETINAL-SPECIFIC PHOSPHOLIPID-TRANSPORTING ATPASE ABCA4"/>
    <property type="match status" value="1"/>
</dbReference>
<feature type="transmembrane region" description="Helical" evidence="8">
    <location>
        <begin position="1764"/>
        <end position="1781"/>
    </location>
</feature>
<dbReference type="SMART" id="SM00382">
    <property type="entry name" value="AAA"/>
    <property type="match status" value="2"/>
</dbReference>
<feature type="domain" description="ABC transporter" evidence="9">
    <location>
        <begin position="1970"/>
        <end position="2202"/>
    </location>
</feature>
<dbReference type="InterPro" id="IPR005951">
    <property type="entry name" value="ABCA4/ABCR"/>
</dbReference>
<feature type="transmembrane region" description="Helical" evidence="8">
    <location>
        <begin position="765"/>
        <end position="785"/>
    </location>
</feature>
<evidence type="ECO:0000313" key="10">
    <source>
        <dbReference type="EMBL" id="CAI9151893.1"/>
    </source>
</evidence>
<evidence type="ECO:0000313" key="11">
    <source>
        <dbReference type="Proteomes" id="UP001176941"/>
    </source>
</evidence>
<dbReference type="InterPro" id="IPR003593">
    <property type="entry name" value="AAA+_ATPase"/>
</dbReference>
<dbReference type="InterPro" id="IPR056264">
    <property type="entry name" value="R2_ABCA1-4-like"/>
</dbReference>
<dbReference type="Proteomes" id="UP001176941">
    <property type="component" value="Chromosome 1"/>
</dbReference>
<dbReference type="Pfam" id="PF12698">
    <property type="entry name" value="ABC2_membrane_3"/>
    <property type="match status" value="2"/>
</dbReference>
<evidence type="ECO:0000256" key="8">
    <source>
        <dbReference type="SAM" id="Phobius"/>
    </source>
</evidence>
<protein>
    <recommendedName>
        <fullName evidence="9">ABC transporter domain-containing protein</fullName>
    </recommendedName>
</protein>
<feature type="transmembrane region" description="Helical" evidence="8">
    <location>
        <begin position="57"/>
        <end position="76"/>
    </location>
</feature>
<dbReference type="InterPro" id="IPR003439">
    <property type="entry name" value="ABC_transporter-like_ATP-bd"/>
</dbReference>
<evidence type="ECO:0000259" key="9">
    <source>
        <dbReference type="PROSITE" id="PS50893"/>
    </source>
</evidence>
<dbReference type="PROSITE" id="PS50893">
    <property type="entry name" value="ABC_TRANSPORTER_2"/>
    <property type="match status" value="2"/>
</dbReference>
<dbReference type="Gene3D" id="3.40.50.300">
    <property type="entry name" value="P-loop containing nucleotide triphosphate hydrolases"/>
    <property type="match status" value="2"/>
</dbReference>
<dbReference type="Pfam" id="PF23321">
    <property type="entry name" value="R1_ABCA1"/>
    <property type="match status" value="1"/>
</dbReference>